<keyword evidence="6 11" id="KW-0030">Aminoacyl-tRNA synthetase</keyword>
<dbReference type="CDD" id="cd07957">
    <property type="entry name" value="Anticodon_Ia_Met"/>
    <property type="match status" value="1"/>
</dbReference>
<dbReference type="SUPFAM" id="SSF47323">
    <property type="entry name" value="Anticodon-binding domain of a subclass of class I aminoacyl-tRNA synthetases"/>
    <property type="match status" value="1"/>
</dbReference>
<dbReference type="Gene3D" id="1.10.730.10">
    <property type="entry name" value="Isoleucyl-tRNA Synthetase, Domain 1"/>
    <property type="match status" value="1"/>
</dbReference>
<evidence type="ECO:0000256" key="2">
    <source>
        <dbReference type="ARBA" id="ARBA00022598"/>
    </source>
</evidence>
<reference evidence="13" key="1">
    <citation type="submission" date="2018-08" db="EMBL/GenBank/DDBJ databases">
        <authorList>
            <person name="Cornetti L."/>
        </authorList>
    </citation>
    <scope>NUCLEOTIDE SEQUENCE</scope>
    <source>
        <strain evidence="13">CZ-RIM1-1</strain>
    </source>
</reference>
<dbReference type="InterPro" id="IPR015413">
    <property type="entry name" value="Methionyl/Leucyl_tRNA_Synth"/>
</dbReference>
<dbReference type="GO" id="GO:0006431">
    <property type="term" value="P:methionyl-tRNA aminoacylation"/>
    <property type="evidence" value="ECO:0007669"/>
    <property type="project" value="InterPro"/>
</dbReference>
<evidence type="ECO:0000256" key="10">
    <source>
        <dbReference type="PROSITE-ProRule" id="PRU00622"/>
    </source>
</evidence>
<evidence type="ECO:0000256" key="1">
    <source>
        <dbReference type="ARBA" id="ARBA00012838"/>
    </source>
</evidence>
<dbReference type="InterPro" id="IPR009080">
    <property type="entry name" value="tRNAsynth_Ia_anticodon-bd"/>
</dbReference>
<dbReference type="InterPro" id="IPR014729">
    <property type="entry name" value="Rossmann-like_a/b/a_fold"/>
</dbReference>
<evidence type="ECO:0000256" key="5">
    <source>
        <dbReference type="ARBA" id="ARBA00022917"/>
    </source>
</evidence>
<dbReference type="Gene3D" id="3.40.50.620">
    <property type="entry name" value="HUPs"/>
    <property type="match status" value="1"/>
</dbReference>
<dbReference type="InterPro" id="IPR014758">
    <property type="entry name" value="Met-tRNA_synth"/>
</dbReference>
<gene>
    <name evidence="13" type="primary">EOG090X05VD</name>
</gene>
<dbReference type="NCBIfam" id="TIGR00398">
    <property type="entry name" value="metG"/>
    <property type="match status" value="1"/>
</dbReference>
<dbReference type="InterPro" id="IPR017873">
    <property type="entry name" value="Cys-rich_GLG1_repeat_euk"/>
</dbReference>
<evidence type="ECO:0000259" key="12">
    <source>
        <dbReference type="Pfam" id="PF09334"/>
    </source>
</evidence>
<dbReference type="PRINTS" id="PR01041">
    <property type="entry name" value="TRNASYNTHMET"/>
</dbReference>
<dbReference type="Pfam" id="PF00839">
    <property type="entry name" value="Cys_rich_FGFR"/>
    <property type="match status" value="3"/>
</dbReference>
<feature type="repeat" description="Cys-rich GLG1" evidence="10">
    <location>
        <begin position="39"/>
        <end position="106"/>
    </location>
</feature>
<sequence>MTPIYFQLKPECADEVRRVMRQRASSVDLIPESHLDDTTLELHCKELILERMAEQNLDIRFNPALKKACTMDIPKFCLAVWQSAPKDRELEGKVVDCLKQNFVSKKPLTQSCADHLTVIMEQQALHYQLDPVLVSVCDKEIEVHCGPEELENNRQGQVEECLKRKFDTLTNVECRRHIALLITAVQIDIQADPLLHRACAIDLVTFCKDVPPGEGRKPHIGHVYTAVLADSSARFHRLIGCSPVVFSTGTDEHGLKIQQASLQANKDPSQFCDQVSVLFKNALDKCEIGYTDYIRTTENRHKENVHSFWNILSDKGYIYKGKYEGWYCTADETFVTEDQTTLVKLPDGREQRVSTESNRPVEWFSEENYLFKLSKLRGELLKWLISGPVVRPVRHYNLVKSWLEQDLVDLSVSRPRARLSWGIPVPEDPSQTIYVWLDALLNYMTVAKHSHSDKNIWPPSVHVIGKDILKFHSIYWPAFLLAAGFDPPKCLLVHGHWLADDQKMSKTTGNVVSPQSCIDIATATGLRYFLLHEGVPASDGNFSMTKLVRIANSNLADGIGNLVNRCCGKNLNPLQIRLAVSPSDFEACGSPGLELLDLLQRTPDIVHEEYLQWNFYKGIDQIMALVRGANGFFQTMEPWKLKKEGKIDKLNATLAVTMETARVVGTLLQPIVPSYSERLLDKLGVPRENRDWNFARLRSNTADTSLGAQGTVLFPKIKSD</sequence>
<dbReference type="EC" id="6.1.1.10" evidence="1"/>
<dbReference type="AlphaFoldDB" id="A0A4Y7MXW5"/>
<organism evidence="13">
    <name type="scientific">Daphnia pulicaria</name>
    <dbReference type="NCBI Taxonomy" id="35523"/>
    <lineage>
        <taxon>Eukaryota</taxon>
        <taxon>Metazoa</taxon>
        <taxon>Ecdysozoa</taxon>
        <taxon>Arthropoda</taxon>
        <taxon>Crustacea</taxon>
        <taxon>Branchiopoda</taxon>
        <taxon>Diplostraca</taxon>
        <taxon>Cladocera</taxon>
        <taxon>Anomopoda</taxon>
        <taxon>Daphniidae</taxon>
        <taxon>Daphnia</taxon>
    </lineage>
</organism>
<feature type="domain" description="Methionyl/Leucyl tRNA synthetase" evidence="12">
    <location>
        <begin position="217"/>
        <end position="566"/>
    </location>
</feature>
<dbReference type="SUPFAM" id="SSF52374">
    <property type="entry name" value="Nucleotidylyl transferase"/>
    <property type="match status" value="1"/>
</dbReference>
<keyword evidence="2 11" id="KW-0436">Ligase</keyword>
<evidence type="ECO:0000256" key="8">
    <source>
        <dbReference type="ARBA" id="ARBA00030331"/>
    </source>
</evidence>
<dbReference type="PANTHER" id="PTHR43326:SF1">
    <property type="entry name" value="METHIONINE--TRNA LIGASE, MITOCHONDRIAL"/>
    <property type="match status" value="1"/>
</dbReference>
<accession>A0A4Y7MXW5</accession>
<proteinExistence type="evidence at transcript level"/>
<dbReference type="PROSITE" id="PS51289">
    <property type="entry name" value="GLG1_C_RICH"/>
    <property type="match status" value="1"/>
</dbReference>
<evidence type="ECO:0000256" key="4">
    <source>
        <dbReference type="ARBA" id="ARBA00022840"/>
    </source>
</evidence>
<dbReference type="GO" id="GO:0000139">
    <property type="term" value="C:Golgi membrane"/>
    <property type="evidence" value="ECO:0007669"/>
    <property type="project" value="InterPro"/>
</dbReference>
<dbReference type="Gene3D" id="2.170.220.10">
    <property type="match status" value="1"/>
</dbReference>
<dbReference type="GO" id="GO:0005524">
    <property type="term" value="F:ATP binding"/>
    <property type="evidence" value="ECO:0007669"/>
    <property type="project" value="UniProtKB-KW"/>
</dbReference>
<keyword evidence="5 11" id="KW-0648">Protein biosynthesis</keyword>
<evidence type="ECO:0000256" key="6">
    <source>
        <dbReference type="ARBA" id="ARBA00023146"/>
    </source>
</evidence>
<name>A0A4Y7MXW5_9CRUS</name>
<dbReference type="InterPro" id="IPR041872">
    <property type="entry name" value="Anticodon_Met"/>
</dbReference>
<dbReference type="InterPro" id="IPR001893">
    <property type="entry name" value="Cys-rich_GLG1_repeat"/>
</dbReference>
<evidence type="ECO:0000313" key="13">
    <source>
        <dbReference type="EMBL" id="SVE85486.1"/>
    </source>
</evidence>
<dbReference type="GO" id="GO:0005739">
    <property type="term" value="C:mitochondrion"/>
    <property type="evidence" value="ECO:0007669"/>
    <property type="project" value="UniProtKB-ARBA"/>
</dbReference>
<dbReference type="Pfam" id="PF09334">
    <property type="entry name" value="tRNA-synt_1g"/>
    <property type="match status" value="1"/>
</dbReference>
<dbReference type="GO" id="GO:0004825">
    <property type="term" value="F:methionine-tRNA ligase activity"/>
    <property type="evidence" value="ECO:0007669"/>
    <property type="project" value="UniProtKB-EC"/>
</dbReference>
<protein>
    <recommendedName>
        <fullName evidence="7">Methionine--tRNA ligase, mitochondrial</fullName>
        <ecNumber evidence="1">6.1.1.10</ecNumber>
    </recommendedName>
    <alternativeName>
        <fullName evidence="8">Mitochondrial methionyl-tRNA synthetase</fullName>
    </alternativeName>
</protein>
<evidence type="ECO:0000256" key="7">
    <source>
        <dbReference type="ARBA" id="ARBA00026124"/>
    </source>
</evidence>
<keyword evidence="4 11" id="KW-0067">ATP-binding</keyword>
<evidence type="ECO:0000256" key="9">
    <source>
        <dbReference type="ARBA" id="ARBA00047364"/>
    </source>
</evidence>
<dbReference type="EMBL" id="LR015867">
    <property type="protein sequence ID" value="SVE85486.1"/>
    <property type="molecule type" value="mRNA"/>
</dbReference>
<dbReference type="FunFam" id="2.170.220.10:FF:000001">
    <property type="entry name" value="methionine--tRNA ligase, mitochondrial"/>
    <property type="match status" value="1"/>
</dbReference>
<dbReference type="CDD" id="cd00814">
    <property type="entry name" value="MetRS_core"/>
    <property type="match status" value="1"/>
</dbReference>
<dbReference type="InterPro" id="IPR023457">
    <property type="entry name" value="Met-tRNA_synth_2"/>
</dbReference>
<dbReference type="PANTHER" id="PTHR43326">
    <property type="entry name" value="METHIONYL-TRNA SYNTHETASE"/>
    <property type="match status" value="1"/>
</dbReference>
<comment type="similarity">
    <text evidence="11">Belongs to the class-I aminoacyl-tRNA synthetase family.</text>
</comment>
<comment type="catalytic activity">
    <reaction evidence="9">
        <text>tRNA(Met) + L-methionine + ATP = L-methionyl-tRNA(Met) + AMP + diphosphate</text>
        <dbReference type="Rhea" id="RHEA:13481"/>
        <dbReference type="Rhea" id="RHEA-COMP:9667"/>
        <dbReference type="Rhea" id="RHEA-COMP:9698"/>
        <dbReference type="ChEBI" id="CHEBI:30616"/>
        <dbReference type="ChEBI" id="CHEBI:33019"/>
        <dbReference type="ChEBI" id="CHEBI:57844"/>
        <dbReference type="ChEBI" id="CHEBI:78442"/>
        <dbReference type="ChEBI" id="CHEBI:78530"/>
        <dbReference type="ChEBI" id="CHEBI:456215"/>
        <dbReference type="EC" id="6.1.1.10"/>
    </reaction>
</comment>
<evidence type="ECO:0000256" key="11">
    <source>
        <dbReference type="RuleBase" id="RU363039"/>
    </source>
</evidence>
<keyword evidence="3 11" id="KW-0547">Nucleotide-binding</keyword>
<dbReference type="InterPro" id="IPR033911">
    <property type="entry name" value="MetRS_core"/>
</dbReference>
<evidence type="ECO:0000256" key="3">
    <source>
        <dbReference type="ARBA" id="ARBA00022741"/>
    </source>
</evidence>